<accession>A1ZXL3</accession>
<gene>
    <name evidence="1" type="ORF">M23134_05863</name>
</gene>
<dbReference type="EMBL" id="AAWS01000059">
    <property type="protein sequence ID" value="EAY24888.1"/>
    <property type="molecule type" value="Genomic_DNA"/>
</dbReference>
<sequence length="139" mass="16044">METLFSDHFNDILYNKENGIYYHIAKSTTAQMTEAEFKHMLLNWKQLMISCNPQWILIDSLNSHFPISPSLQTWIVQNITMPVLAIGSVVKYFFVLPEEFISRLSVSQFTDEANNVSQEGKIRYFSSREAAEIAITSKD</sequence>
<name>A1ZXL3_MICM2</name>
<proteinExistence type="predicted"/>
<organism evidence="1 2">
    <name type="scientific">Microscilla marina ATCC 23134</name>
    <dbReference type="NCBI Taxonomy" id="313606"/>
    <lineage>
        <taxon>Bacteria</taxon>
        <taxon>Pseudomonadati</taxon>
        <taxon>Bacteroidota</taxon>
        <taxon>Cytophagia</taxon>
        <taxon>Cytophagales</taxon>
        <taxon>Microscillaceae</taxon>
        <taxon>Microscilla</taxon>
    </lineage>
</organism>
<keyword evidence="2" id="KW-1185">Reference proteome</keyword>
<protein>
    <submittedName>
        <fullName evidence="1">Uncharacterized protein</fullName>
    </submittedName>
</protein>
<dbReference type="Proteomes" id="UP000004095">
    <property type="component" value="Unassembled WGS sequence"/>
</dbReference>
<evidence type="ECO:0000313" key="1">
    <source>
        <dbReference type="EMBL" id="EAY24888.1"/>
    </source>
</evidence>
<reference evidence="1 2" key="1">
    <citation type="submission" date="2007-01" db="EMBL/GenBank/DDBJ databases">
        <authorList>
            <person name="Haygood M."/>
            <person name="Podell S."/>
            <person name="Anderson C."/>
            <person name="Hopkinson B."/>
            <person name="Roe K."/>
            <person name="Barbeau K."/>
            <person name="Gaasterland T."/>
            <person name="Ferriera S."/>
            <person name="Johnson J."/>
            <person name="Kravitz S."/>
            <person name="Beeson K."/>
            <person name="Sutton G."/>
            <person name="Rogers Y.-H."/>
            <person name="Friedman R."/>
            <person name="Frazier M."/>
            <person name="Venter J.C."/>
        </authorList>
    </citation>
    <scope>NUCLEOTIDE SEQUENCE [LARGE SCALE GENOMIC DNA]</scope>
    <source>
        <strain evidence="1 2">ATCC 23134</strain>
    </source>
</reference>
<evidence type="ECO:0000313" key="2">
    <source>
        <dbReference type="Proteomes" id="UP000004095"/>
    </source>
</evidence>
<dbReference type="eggNOG" id="ENOG50342HG">
    <property type="taxonomic scope" value="Bacteria"/>
</dbReference>
<dbReference type="AlphaFoldDB" id="A1ZXL3"/>
<dbReference type="RefSeq" id="WP_002703949.1">
    <property type="nucleotide sequence ID" value="NZ_AAWS01000059.1"/>
</dbReference>
<dbReference type="OrthoDB" id="979415at2"/>
<comment type="caution">
    <text evidence="1">The sequence shown here is derived from an EMBL/GenBank/DDBJ whole genome shotgun (WGS) entry which is preliminary data.</text>
</comment>